<proteinExistence type="predicted"/>
<keyword evidence="3" id="KW-1185">Reference proteome</keyword>
<dbReference type="Proteomes" id="UP001558652">
    <property type="component" value="Unassembled WGS sequence"/>
</dbReference>
<sequence>MGISFSTHRYVCPLSSSVTDALLLYEKAFRGEGEHSEPYAASPLPSYSKTHIAESFSGVPIYDILYHLLRLFSYKSHPLEQLLNPATYSIDPLDYRLRSFADQLESHDLWEWAVFVLLHIPEPNGRAHTVQAIISRHITVDEDCEKESFLIEQLQIPVKWIYESKATRAIFIMEHIASRAIINENYEFLEEMLEALEREDHWKQVSGWQNGGCVILEYLGIIHEVEDIVKKQDPMVGSHLVRLKPVLTDLCSRIKLLPVRSPIDRFVGIIRSFFLFFQKYVLNF</sequence>
<dbReference type="EMBL" id="JBFDAA010000003">
    <property type="protein sequence ID" value="KAL1138826.1"/>
    <property type="molecule type" value="Genomic_DNA"/>
</dbReference>
<protein>
    <recommendedName>
        <fullName evidence="1">Nuclear pore complex protein NUP96 C-terminal domain-containing protein</fullName>
    </recommendedName>
</protein>
<name>A0ABD0YS97_9HEMI</name>
<organism evidence="2 3">
    <name type="scientific">Ranatra chinensis</name>
    <dbReference type="NCBI Taxonomy" id="642074"/>
    <lineage>
        <taxon>Eukaryota</taxon>
        <taxon>Metazoa</taxon>
        <taxon>Ecdysozoa</taxon>
        <taxon>Arthropoda</taxon>
        <taxon>Hexapoda</taxon>
        <taxon>Insecta</taxon>
        <taxon>Pterygota</taxon>
        <taxon>Neoptera</taxon>
        <taxon>Paraneoptera</taxon>
        <taxon>Hemiptera</taxon>
        <taxon>Heteroptera</taxon>
        <taxon>Panheteroptera</taxon>
        <taxon>Nepomorpha</taxon>
        <taxon>Nepidae</taxon>
        <taxon>Ranatrinae</taxon>
        <taxon>Ranatra</taxon>
    </lineage>
</organism>
<feature type="domain" description="Nuclear pore complex protein NUP96 C-terminal" evidence="1">
    <location>
        <begin position="99"/>
        <end position="167"/>
    </location>
</feature>
<gene>
    <name evidence="2" type="ORF">AAG570_008888</name>
</gene>
<evidence type="ECO:0000313" key="2">
    <source>
        <dbReference type="EMBL" id="KAL1138826.1"/>
    </source>
</evidence>
<evidence type="ECO:0000259" key="1">
    <source>
        <dbReference type="Pfam" id="PF12110"/>
    </source>
</evidence>
<dbReference type="AlphaFoldDB" id="A0ABD0YS97"/>
<feature type="domain" description="Nuclear pore complex protein NUP96 C-terminal" evidence="1">
    <location>
        <begin position="10"/>
        <end position="97"/>
    </location>
</feature>
<comment type="caution">
    <text evidence="2">The sequence shown here is derived from an EMBL/GenBank/DDBJ whole genome shotgun (WGS) entry which is preliminary data.</text>
</comment>
<evidence type="ECO:0000313" key="3">
    <source>
        <dbReference type="Proteomes" id="UP001558652"/>
    </source>
</evidence>
<dbReference type="Pfam" id="PF12110">
    <property type="entry name" value="Nup96"/>
    <property type="match status" value="2"/>
</dbReference>
<dbReference type="InterPro" id="IPR021967">
    <property type="entry name" value="Nup98_C"/>
</dbReference>
<accession>A0ABD0YS97</accession>
<reference evidence="2 3" key="1">
    <citation type="submission" date="2024-07" db="EMBL/GenBank/DDBJ databases">
        <title>Chromosome-level genome assembly of the water stick insect Ranatra chinensis (Heteroptera: Nepidae).</title>
        <authorList>
            <person name="Liu X."/>
        </authorList>
    </citation>
    <scope>NUCLEOTIDE SEQUENCE [LARGE SCALE GENOMIC DNA]</scope>
    <source>
        <strain evidence="2">Cailab_2021Rc</strain>
        <tissue evidence="2">Muscle</tissue>
    </source>
</reference>